<dbReference type="Gene3D" id="3.30.450.20">
    <property type="entry name" value="PAS domain"/>
    <property type="match status" value="1"/>
</dbReference>
<accession>A0A125Q5V3</accession>
<evidence type="ECO:0000259" key="3">
    <source>
        <dbReference type="PROSITE" id="PS50883"/>
    </source>
</evidence>
<evidence type="ECO:0000259" key="5">
    <source>
        <dbReference type="PROSITE" id="PS50924"/>
    </source>
</evidence>
<dbReference type="PROSITE" id="PS50924">
    <property type="entry name" value="MHYT"/>
    <property type="match status" value="1"/>
</dbReference>
<evidence type="ECO:0000256" key="1">
    <source>
        <dbReference type="PROSITE-ProRule" id="PRU00244"/>
    </source>
</evidence>
<dbReference type="InterPro" id="IPR001633">
    <property type="entry name" value="EAL_dom"/>
</dbReference>
<dbReference type="GO" id="GO:0016020">
    <property type="term" value="C:membrane"/>
    <property type="evidence" value="ECO:0007669"/>
    <property type="project" value="UniProtKB-UniRule"/>
</dbReference>
<dbReference type="PROSITE" id="PS50883">
    <property type="entry name" value="EAL"/>
    <property type="match status" value="1"/>
</dbReference>
<dbReference type="Gene3D" id="3.20.20.450">
    <property type="entry name" value="EAL domain"/>
    <property type="match status" value="1"/>
</dbReference>
<sequence length="816" mass="88155">MVAVNIFHRAISSQAGTRLIWIAIAGAAIGYGIWATHFIAMLAYEPGVPTGYSIALTALSLAVAMLLTSGGLGFAATESSRWRAPIGGAIIGAGIASMHYLGMWALEVPGHVTWSLDLVAASIVLGMLFGYAALAIAVRYQDRWMSTAAALLLTLAIVSHHFTAMGAVGIVPDPRLAPDAMSLSPAFLAVAIAGVALSVLGMSLVGVLADRRLALRTHRFEEIISQLSLARHQVEASQRELQEQKLRLDTAINHMGEGLCMFDAEKRLVVCNDRYANMYRLPPELLVPGTHHRDIITHRIVNGILKGEASDSAATQRLATLNALPANEISSRVDELADGRLICVTRQPMAGGGWVATHLDVTEQRRSEAKITHMAQHDALTDLPNRVLLKERLAHALSITRHGGPNLAVLMLDLDRFKDINDTLGHSAGDALLQAVAARLRRCVNDTASIARLGGDEFAVIDYVTDPIIDGGLLAEKIKKALSEPVDLGHHRVTTATSIGIAIAPRDGTDSDEILRSADLALYSAKSRGRGSFRFFEPELDQLLQARRGLERDLRSALLNGEFELHYQPFLNVATGETSGFEALLRWNHPQRGMVSPVKFIPLAEETGLIVPLGEWVLRTACAEAAKWPDDLKIAVNLSPAQFRSQDLVPVVISALANAGIAPHRLELEVTETAIIHDSEAVFAALGQLHDLGVRIALDDFGTGYSSLSFLQRFPFDKVKIDRSFVSELSGPTDESRRIARAVVRFAVSLGKTTTAEGVETREQLDILRADACAEVQGFHFSPPIQGTKVAQMISERAPAMTERPVVRRAIAGAAS</sequence>
<feature type="transmembrane region" description="Helical" evidence="1">
    <location>
        <begin position="86"/>
        <end position="106"/>
    </location>
</feature>
<dbReference type="InterPro" id="IPR035919">
    <property type="entry name" value="EAL_sf"/>
</dbReference>
<feature type="transmembrane region" description="Helical" evidence="1">
    <location>
        <begin position="118"/>
        <end position="138"/>
    </location>
</feature>
<keyword evidence="1" id="KW-0472">Membrane</keyword>
<evidence type="ECO:0000259" key="4">
    <source>
        <dbReference type="PROSITE" id="PS50887"/>
    </source>
</evidence>
<keyword evidence="7" id="KW-1185">Reference proteome</keyword>
<feature type="domain" description="GGDEF" evidence="4">
    <location>
        <begin position="405"/>
        <end position="538"/>
    </location>
</feature>
<keyword evidence="1" id="KW-0812">Transmembrane</keyword>
<organism evidence="6 7">
    <name type="scientific">Bradyrhizobium macuxiense</name>
    <dbReference type="NCBI Taxonomy" id="1755647"/>
    <lineage>
        <taxon>Bacteria</taxon>
        <taxon>Pseudomonadati</taxon>
        <taxon>Pseudomonadota</taxon>
        <taxon>Alphaproteobacteria</taxon>
        <taxon>Hyphomicrobiales</taxon>
        <taxon>Nitrobacteraceae</taxon>
        <taxon>Bradyrhizobium</taxon>
    </lineage>
</organism>
<dbReference type="EMBL" id="LNCU01000120">
    <property type="protein sequence ID" value="KWV45951.1"/>
    <property type="molecule type" value="Genomic_DNA"/>
</dbReference>
<dbReference type="SUPFAM" id="SSF141868">
    <property type="entry name" value="EAL domain-like"/>
    <property type="match status" value="1"/>
</dbReference>
<dbReference type="SMART" id="SM00052">
    <property type="entry name" value="EAL"/>
    <property type="match status" value="1"/>
</dbReference>
<comment type="caution">
    <text evidence="6">The sequence shown here is derived from an EMBL/GenBank/DDBJ whole genome shotgun (WGS) entry which is preliminary data.</text>
</comment>
<dbReference type="InterPro" id="IPR000160">
    <property type="entry name" value="GGDEF_dom"/>
</dbReference>
<keyword evidence="1" id="KW-1133">Transmembrane helix</keyword>
<dbReference type="NCBIfam" id="TIGR00254">
    <property type="entry name" value="GGDEF"/>
    <property type="match status" value="1"/>
</dbReference>
<feature type="transmembrane region" description="Helical" evidence="1">
    <location>
        <begin position="50"/>
        <end position="74"/>
    </location>
</feature>
<reference evidence="6 7" key="1">
    <citation type="submission" date="2015-11" db="EMBL/GenBank/DDBJ databases">
        <title>Draft Genome Sequence of the Strain BR 10303 (Bradyrhizobium sp.) isolated from nodules of Centrolobium paraense.</title>
        <authorList>
            <person name="Zelli J.E."/>
            <person name="Simoes-Araujo J.L."/>
            <person name="Barauna A.C."/>
            <person name="Silva K."/>
        </authorList>
    </citation>
    <scope>NUCLEOTIDE SEQUENCE [LARGE SCALE GENOMIC DNA]</scope>
    <source>
        <strain evidence="6 7">BR 10303</strain>
    </source>
</reference>
<feature type="transmembrane region" description="Helical" evidence="1">
    <location>
        <begin position="19"/>
        <end position="44"/>
    </location>
</feature>
<feature type="domain" description="MHYT" evidence="5">
    <location>
        <begin position="1"/>
        <end position="171"/>
    </location>
</feature>
<dbReference type="PROSITE" id="PS50887">
    <property type="entry name" value="GGDEF"/>
    <property type="match status" value="1"/>
</dbReference>
<dbReference type="SUPFAM" id="SSF55785">
    <property type="entry name" value="PYP-like sensor domain (PAS domain)"/>
    <property type="match status" value="1"/>
</dbReference>
<dbReference type="Proteomes" id="UP000057737">
    <property type="component" value="Unassembled WGS sequence"/>
</dbReference>
<proteinExistence type="predicted"/>
<dbReference type="InterPro" id="IPR029787">
    <property type="entry name" value="Nucleotide_cyclase"/>
</dbReference>
<name>A0A125Q5V3_9BRAD</name>
<gene>
    <name evidence="6" type="ORF">AS156_22860</name>
</gene>
<dbReference type="PANTHER" id="PTHR44757">
    <property type="entry name" value="DIGUANYLATE CYCLASE DGCP"/>
    <property type="match status" value="1"/>
</dbReference>
<evidence type="ECO:0000313" key="6">
    <source>
        <dbReference type="EMBL" id="KWV45951.1"/>
    </source>
</evidence>
<dbReference type="PANTHER" id="PTHR44757:SF2">
    <property type="entry name" value="BIOFILM ARCHITECTURE MAINTENANCE PROTEIN MBAA"/>
    <property type="match status" value="1"/>
</dbReference>
<feature type="domain" description="EAL" evidence="3">
    <location>
        <begin position="547"/>
        <end position="798"/>
    </location>
</feature>
<dbReference type="SUPFAM" id="SSF55073">
    <property type="entry name" value="Nucleotide cyclase"/>
    <property type="match status" value="1"/>
</dbReference>
<dbReference type="InterPro" id="IPR052155">
    <property type="entry name" value="Biofilm_reg_signaling"/>
</dbReference>
<dbReference type="Pfam" id="PF12860">
    <property type="entry name" value="PAS_7"/>
    <property type="match status" value="1"/>
</dbReference>
<dbReference type="Pfam" id="PF00563">
    <property type="entry name" value="EAL"/>
    <property type="match status" value="1"/>
</dbReference>
<dbReference type="AlphaFoldDB" id="A0A125Q5V3"/>
<dbReference type="InterPro" id="IPR043128">
    <property type="entry name" value="Rev_trsase/Diguanyl_cyclase"/>
</dbReference>
<evidence type="ECO:0000313" key="7">
    <source>
        <dbReference type="Proteomes" id="UP000057737"/>
    </source>
</evidence>
<dbReference type="Pfam" id="PF00990">
    <property type="entry name" value="GGDEF"/>
    <property type="match status" value="1"/>
</dbReference>
<dbReference type="InterPro" id="IPR005330">
    <property type="entry name" value="MHYT_dom"/>
</dbReference>
<dbReference type="Pfam" id="PF03707">
    <property type="entry name" value="MHYT"/>
    <property type="match status" value="2"/>
</dbReference>
<dbReference type="SMART" id="SM00267">
    <property type="entry name" value="GGDEF"/>
    <property type="match status" value="1"/>
</dbReference>
<dbReference type="CDD" id="cd01948">
    <property type="entry name" value="EAL"/>
    <property type="match status" value="1"/>
</dbReference>
<evidence type="ECO:0000256" key="2">
    <source>
        <dbReference type="SAM" id="Coils"/>
    </source>
</evidence>
<dbReference type="InterPro" id="IPR035965">
    <property type="entry name" value="PAS-like_dom_sf"/>
</dbReference>
<feature type="coiled-coil region" evidence="2">
    <location>
        <begin position="227"/>
        <end position="254"/>
    </location>
</feature>
<keyword evidence="2" id="KW-0175">Coiled coil</keyword>
<protein>
    <submittedName>
        <fullName evidence="6">Diguanylate cyclase</fullName>
    </submittedName>
</protein>
<feature type="transmembrane region" description="Helical" evidence="1">
    <location>
        <begin position="150"/>
        <end position="171"/>
    </location>
</feature>
<dbReference type="Gene3D" id="3.30.70.270">
    <property type="match status" value="1"/>
</dbReference>
<dbReference type="CDD" id="cd01949">
    <property type="entry name" value="GGDEF"/>
    <property type="match status" value="1"/>
</dbReference>
<feature type="transmembrane region" description="Helical" evidence="1">
    <location>
        <begin position="183"/>
        <end position="209"/>
    </location>
</feature>